<accession>A0A2N8ZAD3</accession>
<dbReference type="InterPro" id="IPR058637">
    <property type="entry name" value="YknX-like_C"/>
</dbReference>
<name>A0A2N8ZAD3_9VIBR</name>
<dbReference type="Proteomes" id="UP000235828">
    <property type="component" value="Chromosome A"/>
</dbReference>
<protein>
    <submittedName>
        <fullName evidence="5">Putative Secretion protein HlyD</fullName>
    </submittedName>
</protein>
<dbReference type="NCBIfam" id="TIGR01730">
    <property type="entry name" value="RND_mfp"/>
    <property type="match status" value="1"/>
</dbReference>
<reference evidence="5 6" key="1">
    <citation type="submission" date="2017-10" db="EMBL/GenBank/DDBJ databases">
        <authorList>
            <person name="Banno H."/>
            <person name="Chua N.-H."/>
        </authorList>
    </citation>
    <scope>NUCLEOTIDE SEQUENCE [LARGE SCALE GENOMIC DNA]</scope>
    <source>
        <strain evidence="5">Vibrio tapetis CECT4600</strain>
    </source>
</reference>
<dbReference type="SUPFAM" id="SSF111369">
    <property type="entry name" value="HlyD-like secretion proteins"/>
    <property type="match status" value="1"/>
</dbReference>
<gene>
    <name evidence="5" type="ORF">VTAP4600_A0873</name>
</gene>
<dbReference type="Pfam" id="PF25989">
    <property type="entry name" value="YknX_C"/>
    <property type="match status" value="1"/>
</dbReference>
<dbReference type="EMBL" id="LT960611">
    <property type="protein sequence ID" value="SON48852.1"/>
    <property type="molecule type" value="Genomic_DNA"/>
</dbReference>
<keyword evidence="2" id="KW-0732">Signal</keyword>
<dbReference type="InterPro" id="IPR058625">
    <property type="entry name" value="MdtA-like_BSH"/>
</dbReference>
<dbReference type="InterPro" id="IPR006143">
    <property type="entry name" value="RND_pump_MFP"/>
</dbReference>
<organism evidence="5 6">
    <name type="scientific">Vibrio tapetis subsp. tapetis</name>
    <dbReference type="NCBI Taxonomy" id="1671868"/>
    <lineage>
        <taxon>Bacteria</taxon>
        <taxon>Pseudomonadati</taxon>
        <taxon>Pseudomonadota</taxon>
        <taxon>Gammaproteobacteria</taxon>
        <taxon>Vibrionales</taxon>
        <taxon>Vibrionaceae</taxon>
        <taxon>Vibrio</taxon>
    </lineage>
</organism>
<dbReference type="Gene3D" id="2.40.50.100">
    <property type="match status" value="1"/>
</dbReference>
<dbReference type="GO" id="GO:1990281">
    <property type="term" value="C:efflux pump complex"/>
    <property type="evidence" value="ECO:0007669"/>
    <property type="project" value="TreeGrafter"/>
</dbReference>
<comment type="similarity">
    <text evidence="1">Belongs to the membrane fusion protein (MFP) (TC 8.A.1) family.</text>
</comment>
<dbReference type="RefSeq" id="WP_415239674.1">
    <property type="nucleotide sequence ID" value="NZ_LT960611.1"/>
</dbReference>
<feature type="domain" description="Multidrug resistance protein MdtA-like barrel-sandwich hybrid" evidence="3">
    <location>
        <begin position="65"/>
        <end position="184"/>
    </location>
</feature>
<evidence type="ECO:0000256" key="1">
    <source>
        <dbReference type="ARBA" id="ARBA00009477"/>
    </source>
</evidence>
<dbReference type="PANTHER" id="PTHR30469:SF20">
    <property type="entry name" value="EFFLUX RND TRANSPORTER PERIPLASMIC ADAPTOR SUBUNIT"/>
    <property type="match status" value="1"/>
</dbReference>
<feature type="signal peptide" evidence="2">
    <location>
        <begin position="1"/>
        <end position="25"/>
    </location>
</feature>
<sequence length="361" mass="39758">MRMNKYVLISSSLAFLLSACGQVVIEPREYTPNVKALTVGEDGNESGLYYPAIARAADRSMLSFRVPGEVSKLVVKEGTRVSKGDVIAELDTTDYRLKVENSQAKYNVADSQYKRSAKLVKQGYLAQSQFDELAAQRAMAKAELDLVKLRLSYTQLKSPIDGIISRVAVDQFENVQVGQPVVNVHRIDVVEVVVQVPDRIFVSQPKDMDFSKVAVNVRVSKGLEYSAHIKEFTTEPDPETATYNLTLVMPMPEESPILDGSAVEVAAKNNKAAISFNRGITVPLEAIFNQDGDTLDRSNKYVWVLNEDQTVTKTQIKTGKVSIDQVQVLEGLTAGQQVIIAGVARLRDGMSVELIEQEASL</sequence>
<evidence type="ECO:0000259" key="3">
    <source>
        <dbReference type="Pfam" id="PF25917"/>
    </source>
</evidence>
<feature type="domain" description="YknX-like C-terminal permuted SH3-like" evidence="4">
    <location>
        <begin position="279"/>
        <end position="353"/>
    </location>
</feature>
<dbReference type="GO" id="GO:0015562">
    <property type="term" value="F:efflux transmembrane transporter activity"/>
    <property type="evidence" value="ECO:0007669"/>
    <property type="project" value="TreeGrafter"/>
</dbReference>
<evidence type="ECO:0000259" key="4">
    <source>
        <dbReference type="Pfam" id="PF25989"/>
    </source>
</evidence>
<dbReference type="AlphaFoldDB" id="A0A2N8ZAD3"/>
<dbReference type="Pfam" id="PF25917">
    <property type="entry name" value="BSH_RND"/>
    <property type="match status" value="1"/>
</dbReference>
<dbReference type="Gene3D" id="1.10.287.470">
    <property type="entry name" value="Helix hairpin bin"/>
    <property type="match status" value="1"/>
</dbReference>
<dbReference type="PANTHER" id="PTHR30469">
    <property type="entry name" value="MULTIDRUG RESISTANCE PROTEIN MDTA"/>
    <property type="match status" value="1"/>
</dbReference>
<dbReference type="Gene3D" id="2.40.30.170">
    <property type="match status" value="1"/>
</dbReference>
<evidence type="ECO:0000256" key="2">
    <source>
        <dbReference type="SAM" id="SignalP"/>
    </source>
</evidence>
<keyword evidence="6" id="KW-1185">Reference proteome</keyword>
<dbReference type="PROSITE" id="PS51257">
    <property type="entry name" value="PROKAR_LIPOPROTEIN"/>
    <property type="match status" value="1"/>
</dbReference>
<proteinExistence type="inferred from homology"/>
<dbReference type="Gene3D" id="2.40.420.20">
    <property type="match status" value="1"/>
</dbReference>
<feature type="chain" id="PRO_5014653744" evidence="2">
    <location>
        <begin position="26"/>
        <end position="361"/>
    </location>
</feature>
<dbReference type="KEGG" id="vta:A0873"/>
<evidence type="ECO:0000313" key="6">
    <source>
        <dbReference type="Proteomes" id="UP000235828"/>
    </source>
</evidence>
<evidence type="ECO:0000313" key="5">
    <source>
        <dbReference type="EMBL" id="SON48852.1"/>
    </source>
</evidence>